<evidence type="ECO:0000259" key="2">
    <source>
        <dbReference type="Pfam" id="PF13938"/>
    </source>
</evidence>
<proteinExistence type="predicted"/>
<dbReference type="Pfam" id="PF04016">
    <property type="entry name" value="DUF364"/>
    <property type="match status" value="1"/>
</dbReference>
<keyword evidence="4" id="KW-1185">Reference proteome</keyword>
<gene>
    <name evidence="3" type="ORF">QYE77_11405</name>
</gene>
<comment type="caution">
    <text evidence="3">The sequence shown here is derived from an EMBL/GenBank/DDBJ whole genome shotgun (WGS) entry which is preliminary data.</text>
</comment>
<accession>A0ABU3NPX1</accession>
<dbReference type="InterPro" id="IPR025251">
    <property type="entry name" value="DUF4213"/>
</dbReference>
<reference evidence="3 4" key="1">
    <citation type="submission" date="2023-07" db="EMBL/GenBank/DDBJ databases">
        <title>Novel species of Thermanaerothrix with wide hydrolytic capabilities.</title>
        <authorList>
            <person name="Zayulina K.S."/>
            <person name="Podosokorskaya O.A."/>
            <person name="Elcheninov A.G."/>
        </authorList>
    </citation>
    <scope>NUCLEOTIDE SEQUENCE [LARGE SCALE GENOMIC DNA]</scope>
    <source>
        <strain evidence="3 4">4228-RoL</strain>
    </source>
</reference>
<organism evidence="3 4">
    <name type="scientific">Thermanaerothrix solaris</name>
    <dbReference type="NCBI Taxonomy" id="3058434"/>
    <lineage>
        <taxon>Bacteria</taxon>
        <taxon>Bacillati</taxon>
        <taxon>Chloroflexota</taxon>
        <taxon>Anaerolineae</taxon>
        <taxon>Anaerolineales</taxon>
        <taxon>Anaerolineaceae</taxon>
        <taxon>Thermanaerothrix</taxon>
    </lineage>
</organism>
<feature type="domain" description="DUF4213" evidence="2">
    <location>
        <begin position="17"/>
        <end position="93"/>
    </location>
</feature>
<name>A0ABU3NPX1_9CHLR</name>
<dbReference type="InterPro" id="IPR007161">
    <property type="entry name" value="DUF364"/>
</dbReference>
<evidence type="ECO:0000313" key="4">
    <source>
        <dbReference type="Proteomes" id="UP001254165"/>
    </source>
</evidence>
<dbReference type="Gene3D" id="3.30.390.100">
    <property type="match status" value="1"/>
</dbReference>
<dbReference type="RefSeq" id="WP_315625534.1">
    <property type="nucleotide sequence ID" value="NZ_JAUHMF010000002.1"/>
</dbReference>
<dbReference type="Proteomes" id="UP001254165">
    <property type="component" value="Unassembled WGS sequence"/>
</dbReference>
<dbReference type="SUPFAM" id="SSF159713">
    <property type="entry name" value="Dhaf3308-like"/>
    <property type="match status" value="1"/>
</dbReference>
<feature type="domain" description="Putative heavy-metal chelation" evidence="1">
    <location>
        <begin position="105"/>
        <end position="237"/>
    </location>
</feature>
<evidence type="ECO:0000259" key="1">
    <source>
        <dbReference type="Pfam" id="PF04016"/>
    </source>
</evidence>
<sequence>MTTSRIINALLADLPASPIPVRGVYVGVHWTMVCSRRCGLAATMTATEAPHGSYRVRDVGRLHTKSAQELATWLTSANPLEASIGLAAYNSLLSLEGLPFQELNAAEVLKHRGAGRNVAIIGHFPFVNDLRPLARNLWVLERHPAPGDLPASAAPEVLPHAEVIAITATTLINHTLEDLLALCPPQAWMMLLGPSTPLTPRLFEFGFAMLSGARVEDEAAALLTIQQGAAFPQVQGVRLLTLSSENVNSDPHGSGVKSGTTPP</sequence>
<dbReference type="Pfam" id="PF13938">
    <property type="entry name" value="DUF4213"/>
    <property type="match status" value="1"/>
</dbReference>
<evidence type="ECO:0000313" key="3">
    <source>
        <dbReference type="EMBL" id="MDT8898869.1"/>
    </source>
</evidence>
<protein>
    <submittedName>
        <fullName evidence="3">DUF364 domain-containing protein</fullName>
    </submittedName>
</protein>
<dbReference type="Gene3D" id="3.40.50.11590">
    <property type="match status" value="1"/>
</dbReference>
<dbReference type="EMBL" id="JAUHMF010000002">
    <property type="protein sequence ID" value="MDT8898869.1"/>
    <property type="molecule type" value="Genomic_DNA"/>
</dbReference>